<dbReference type="EMBL" id="RDOJ01000022">
    <property type="protein sequence ID" value="RLZ06766.1"/>
    <property type="molecule type" value="Genomic_DNA"/>
</dbReference>
<protein>
    <submittedName>
        <fullName evidence="1">Uncharacterized protein</fullName>
    </submittedName>
</protein>
<dbReference type="OrthoDB" id="656959at2"/>
<gene>
    <name evidence="1" type="ORF">EAH69_12580</name>
</gene>
<reference evidence="1 2" key="1">
    <citation type="submission" date="2018-10" db="EMBL/GenBank/DDBJ databases">
        <authorList>
            <person name="Chen X."/>
        </authorList>
    </citation>
    <scope>NUCLEOTIDE SEQUENCE [LARGE SCALE GENOMIC DNA]</scope>
    <source>
        <strain evidence="1 2">YIM 102668</strain>
    </source>
</reference>
<dbReference type="AlphaFoldDB" id="A0A3L9M460"/>
<accession>A0A3L9M460</accession>
<comment type="caution">
    <text evidence="1">The sequence shown here is derived from an EMBL/GenBank/DDBJ whole genome shotgun (WGS) entry which is preliminary data.</text>
</comment>
<proteinExistence type="predicted"/>
<dbReference type="RefSeq" id="WP_121935564.1">
    <property type="nucleotide sequence ID" value="NZ_RDOJ01000022.1"/>
</dbReference>
<organism evidence="1 2">
    <name type="scientific">Faecalibacter macacae</name>
    <dbReference type="NCBI Taxonomy" id="1859289"/>
    <lineage>
        <taxon>Bacteria</taxon>
        <taxon>Pseudomonadati</taxon>
        <taxon>Bacteroidota</taxon>
        <taxon>Flavobacteriia</taxon>
        <taxon>Flavobacteriales</taxon>
        <taxon>Weeksellaceae</taxon>
        <taxon>Faecalibacter</taxon>
    </lineage>
</organism>
<name>A0A3L9M460_9FLAO</name>
<evidence type="ECO:0000313" key="2">
    <source>
        <dbReference type="Proteomes" id="UP000275348"/>
    </source>
</evidence>
<keyword evidence="2" id="KW-1185">Reference proteome</keyword>
<evidence type="ECO:0000313" key="1">
    <source>
        <dbReference type="EMBL" id="RLZ06766.1"/>
    </source>
</evidence>
<dbReference type="Proteomes" id="UP000275348">
    <property type="component" value="Unassembled WGS sequence"/>
</dbReference>
<sequence length="164" mass="19395">MSCVKQDKLTVSERNKIYPYNISAKVVLATYLPKEKGAQVMGSEMQDYFRSLKEDRILFDKKRFKEFIYLKDNQKNELTDIIFNYGYKKNLNIGMHSLCYMPNNAILFLDKDDNLLEFIEICFDCDQFRTSNEEITLGDKCMQKMNLLDDFFLKSGIKETKVLR</sequence>